<feature type="transmembrane region" description="Helical" evidence="1">
    <location>
        <begin position="54"/>
        <end position="73"/>
    </location>
</feature>
<accession>A0A438I9E5</accession>
<gene>
    <name evidence="2" type="ORF">CK203_022250</name>
</gene>
<reference evidence="2 3" key="1">
    <citation type="journal article" date="2018" name="PLoS Genet.">
        <title>Population sequencing reveals clonal diversity and ancestral inbreeding in the grapevine cultivar Chardonnay.</title>
        <authorList>
            <person name="Roach M.J."/>
            <person name="Johnson D.L."/>
            <person name="Bohlmann J."/>
            <person name="van Vuuren H.J."/>
            <person name="Jones S.J."/>
            <person name="Pretorius I.S."/>
            <person name="Schmidt S.A."/>
            <person name="Borneman A.R."/>
        </authorList>
    </citation>
    <scope>NUCLEOTIDE SEQUENCE [LARGE SCALE GENOMIC DNA]</scope>
    <source>
        <strain evidence="3">cv. Chardonnay</strain>
        <tissue evidence="2">Leaf</tissue>
    </source>
</reference>
<dbReference type="PANTHER" id="PTHR33306:SF7">
    <property type="entry name" value="EXPRESSED PROTEIN"/>
    <property type="match status" value="1"/>
</dbReference>
<dbReference type="PANTHER" id="PTHR33306">
    <property type="entry name" value="EXPRESSED PROTEIN-RELATED-RELATED"/>
    <property type="match status" value="1"/>
</dbReference>
<feature type="transmembrane region" description="Helical" evidence="1">
    <location>
        <begin position="101"/>
        <end position="120"/>
    </location>
</feature>
<organism evidence="2 3">
    <name type="scientific">Vitis vinifera</name>
    <name type="common">Grape</name>
    <dbReference type="NCBI Taxonomy" id="29760"/>
    <lineage>
        <taxon>Eukaryota</taxon>
        <taxon>Viridiplantae</taxon>
        <taxon>Streptophyta</taxon>
        <taxon>Embryophyta</taxon>
        <taxon>Tracheophyta</taxon>
        <taxon>Spermatophyta</taxon>
        <taxon>Magnoliopsida</taxon>
        <taxon>eudicotyledons</taxon>
        <taxon>Gunneridae</taxon>
        <taxon>Pentapetalae</taxon>
        <taxon>rosids</taxon>
        <taxon>Vitales</taxon>
        <taxon>Vitaceae</taxon>
        <taxon>Viteae</taxon>
        <taxon>Vitis</taxon>
    </lineage>
</organism>
<dbReference type="KEGG" id="vvi:100243519"/>
<evidence type="ECO:0008006" key="4">
    <source>
        <dbReference type="Google" id="ProtNLM"/>
    </source>
</evidence>
<dbReference type="Proteomes" id="UP000288805">
    <property type="component" value="Unassembled WGS sequence"/>
</dbReference>
<keyword evidence="1" id="KW-0472">Membrane</keyword>
<protein>
    <recommendedName>
        <fullName evidence="4">Transmembrane protein</fullName>
    </recommendedName>
</protein>
<comment type="caution">
    <text evidence="2">The sequence shown here is derived from an EMBL/GenBank/DDBJ whole genome shotgun (WGS) entry which is preliminary data.</text>
</comment>
<name>A0A438I9E5_VITVI</name>
<evidence type="ECO:0000313" key="3">
    <source>
        <dbReference type="Proteomes" id="UP000288805"/>
    </source>
</evidence>
<feature type="transmembrane region" description="Helical" evidence="1">
    <location>
        <begin position="21"/>
        <end position="42"/>
    </location>
</feature>
<keyword evidence="1" id="KW-1133">Transmembrane helix</keyword>
<proteinExistence type="predicted"/>
<dbReference type="EMBL" id="QGNW01000130">
    <property type="protein sequence ID" value="RVW93321.1"/>
    <property type="molecule type" value="Genomic_DNA"/>
</dbReference>
<sequence length="130" mass="14630">MAYRRRSIASSIADVFTISPLPYPVLLILAVILIFFSISWYVSYDSIIEAAEVQMSWALLAIPILLLMAVHLVSSMENSDLFSASSPYGYRRRSYHSPQEGSSPWGVAALIVLLLIMVQYQSVFHDSWLV</sequence>
<evidence type="ECO:0000256" key="1">
    <source>
        <dbReference type="SAM" id="Phobius"/>
    </source>
</evidence>
<dbReference type="AlphaFoldDB" id="A0A438I9E5"/>
<dbReference type="OrthoDB" id="1921056at2759"/>
<evidence type="ECO:0000313" key="2">
    <source>
        <dbReference type="EMBL" id="RVW93321.1"/>
    </source>
</evidence>
<keyword evidence="1" id="KW-0812">Transmembrane</keyword>